<sequence length="86" mass="9637">MEPGDSNLRYLLNEWDPIGVADMVDDEYDCLLAPLLSRLNAGAGRAEISEFLWRELEDHFGLSPELHAVDPMADRLVAWWAAAHSA</sequence>
<dbReference type="EMBL" id="CP046172">
    <property type="protein sequence ID" value="QIS12757.1"/>
    <property type="molecule type" value="Genomic_DNA"/>
</dbReference>
<dbReference type="RefSeq" id="WP_167475389.1">
    <property type="nucleotide sequence ID" value="NZ_CP046172.1"/>
</dbReference>
<proteinExistence type="predicted"/>
<dbReference type="AlphaFoldDB" id="A0A6G9YI68"/>
<gene>
    <name evidence="1" type="ORF">F5544_24510</name>
</gene>
<accession>A0A6G9YI68</accession>
<evidence type="ECO:0008006" key="3">
    <source>
        <dbReference type="Google" id="ProtNLM"/>
    </source>
</evidence>
<dbReference type="Proteomes" id="UP000503540">
    <property type="component" value="Chromosome"/>
</dbReference>
<evidence type="ECO:0000313" key="1">
    <source>
        <dbReference type="EMBL" id="QIS12757.1"/>
    </source>
</evidence>
<organism evidence="1 2">
    <name type="scientific">Nocardia arthritidis</name>
    <dbReference type="NCBI Taxonomy" id="228602"/>
    <lineage>
        <taxon>Bacteria</taxon>
        <taxon>Bacillati</taxon>
        <taxon>Actinomycetota</taxon>
        <taxon>Actinomycetes</taxon>
        <taxon>Mycobacteriales</taxon>
        <taxon>Nocardiaceae</taxon>
        <taxon>Nocardia</taxon>
    </lineage>
</organism>
<reference evidence="1 2" key="1">
    <citation type="journal article" date="2019" name="ACS Chem. Biol.">
        <title>Identification and Mobilization of a Cryptic Antibiotic Biosynthesis Gene Locus from a Human-Pathogenic Nocardia Isolate.</title>
        <authorList>
            <person name="Herisse M."/>
            <person name="Ishida K."/>
            <person name="Porter J.L."/>
            <person name="Howden B."/>
            <person name="Hertweck C."/>
            <person name="Stinear T.P."/>
            <person name="Pidot S.J."/>
        </authorList>
    </citation>
    <scope>NUCLEOTIDE SEQUENCE [LARGE SCALE GENOMIC DNA]</scope>
    <source>
        <strain evidence="1 2">AUSMDU00012717</strain>
    </source>
</reference>
<keyword evidence="2" id="KW-1185">Reference proteome</keyword>
<dbReference type="KEGG" id="nah:F5544_24510"/>
<name>A0A6G9YI68_9NOCA</name>
<evidence type="ECO:0000313" key="2">
    <source>
        <dbReference type="Proteomes" id="UP000503540"/>
    </source>
</evidence>
<protein>
    <recommendedName>
        <fullName evidence="3">DUF1871 family protein</fullName>
    </recommendedName>
</protein>